<dbReference type="Gene3D" id="3.30.160.60">
    <property type="entry name" value="Classic Zinc Finger"/>
    <property type="match status" value="1"/>
</dbReference>
<dbReference type="RefSeq" id="XP_007733747.1">
    <property type="nucleotide sequence ID" value="XM_007735557.1"/>
</dbReference>
<evidence type="ECO:0008006" key="4">
    <source>
        <dbReference type="Google" id="ProtNLM"/>
    </source>
</evidence>
<name>W9XW17_9EURO</name>
<dbReference type="InterPro" id="IPR046347">
    <property type="entry name" value="bZIP_sf"/>
</dbReference>
<protein>
    <recommendedName>
        <fullName evidence="4">BZIP domain-containing protein</fullName>
    </recommendedName>
</protein>
<dbReference type="SUPFAM" id="SSF57959">
    <property type="entry name" value="Leucine zipper domain"/>
    <property type="match status" value="1"/>
</dbReference>
<evidence type="ECO:0000313" key="3">
    <source>
        <dbReference type="Proteomes" id="UP000019478"/>
    </source>
</evidence>
<feature type="region of interest" description="Disordered" evidence="1">
    <location>
        <begin position="1"/>
        <end position="22"/>
    </location>
</feature>
<evidence type="ECO:0000313" key="2">
    <source>
        <dbReference type="EMBL" id="EXJ84762.1"/>
    </source>
</evidence>
<gene>
    <name evidence="2" type="ORF">A1O3_05434</name>
</gene>
<sequence length="60" mass="7204">MADKKGAQRLRNTINSRKHRQNKLDRIRELEEKLAACEADRRKWKERAEELGWTENRGRG</sequence>
<accession>W9XW17</accession>
<dbReference type="AlphaFoldDB" id="W9XW17"/>
<keyword evidence="3" id="KW-1185">Reference proteome</keyword>
<organism evidence="2 3">
    <name type="scientific">Capronia epimyces CBS 606.96</name>
    <dbReference type="NCBI Taxonomy" id="1182542"/>
    <lineage>
        <taxon>Eukaryota</taxon>
        <taxon>Fungi</taxon>
        <taxon>Dikarya</taxon>
        <taxon>Ascomycota</taxon>
        <taxon>Pezizomycotina</taxon>
        <taxon>Eurotiomycetes</taxon>
        <taxon>Chaetothyriomycetidae</taxon>
        <taxon>Chaetothyriales</taxon>
        <taxon>Herpotrichiellaceae</taxon>
        <taxon>Capronia</taxon>
    </lineage>
</organism>
<dbReference type="GO" id="GO:0003700">
    <property type="term" value="F:DNA-binding transcription factor activity"/>
    <property type="evidence" value="ECO:0007669"/>
    <property type="project" value="InterPro"/>
</dbReference>
<reference evidence="2 3" key="1">
    <citation type="submission" date="2013-03" db="EMBL/GenBank/DDBJ databases">
        <title>The Genome Sequence of Capronia epimyces CBS 606.96.</title>
        <authorList>
            <consortium name="The Broad Institute Genomics Platform"/>
            <person name="Cuomo C."/>
            <person name="de Hoog S."/>
            <person name="Gorbushina A."/>
            <person name="Walker B."/>
            <person name="Young S.K."/>
            <person name="Zeng Q."/>
            <person name="Gargeya S."/>
            <person name="Fitzgerald M."/>
            <person name="Haas B."/>
            <person name="Abouelleil A."/>
            <person name="Allen A.W."/>
            <person name="Alvarado L."/>
            <person name="Arachchi H.M."/>
            <person name="Berlin A.M."/>
            <person name="Chapman S.B."/>
            <person name="Gainer-Dewar J."/>
            <person name="Goldberg J."/>
            <person name="Griggs A."/>
            <person name="Gujja S."/>
            <person name="Hansen M."/>
            <person name="Howarth C."/>
            <person name="Imamovic A."/>
            <person name="Ireland A."/>
            <person name="Larimer J."/>
            <person name="McCowan C."/>
            <person name="Murphy C."/>
            <person name="Pearson M."/>
            <person name="Poon T.W."/>
            <person name="Priest M."/>
            <person name="Roberts A."/>
            <person name="Saif S."/>
            <person name="Shea T."/>
            <person name="Sisk P."/>
            <person name="Sykes S."/>
            <person name="Wortman J."/>
            <person name="Nusbaum C."/>
            <person name="Birren B."/>
        </authorList>
    </citation>
    <scope>NUCLEOTIDE SEQUENCE [LARGE SCALE GENOMIC DNA]</scope>
    <source>
        <strain evidence="2 3">CBS 606.96</strain>
    </source>
</reference>
<dbReference type="OrthoDB" id="5419235at2759"/>
<comment type="caution">
    <text evidence="2">The sequence shown here is derived from an EMBL/GenBank/DDBJ whole genome shotgun (WGS) entry which is preliminary data.</text>
</comment>
<dbReference type="Proteomes" id="UP000019478">
    <property type="component" value="Unassembled WGS sequence"/>
</dbReference>
<dbReference type="STRING" id="1182542.W9XW17"/>
<evidence type="ECO:0000256" key="1">
    <source>
        <dbReference type="SAM" id="MobiDB-lite"/>
    </source>
</evidence>
<dbReference type="EMBL" id="AMGY01000004">
    <property type="protein sequence ID" value="EXJ84762.1"/>
    <property type="molecule type" value="Genomic_DNA"/>
</dbReference>
<dbReference type="GeneID" id="19169547"/>
<dbReference type="HOGENOM" id="CLU_2941512_0_0_1"/>
<proteinExistence type="predicted"/>